<protein>
    <submittedName>
        <fullName evidence="4">TetR family transcriptional regulator</fullName>
    </submittedName>
</protein>
<gene>
    <name evidence="4" type="ORF">RN607_06895</name>
</gene>
<dbReference type="SUPFAM" id="SSF48498">
    <property type="entry name" value="Tetracyclin repressor-like, C-terminal domain"/>
    <property type="match status" value="1"/>
</dbReference>
<evidence type="ECO:0000313" key="4">
    <source>
        <dbReference type="EMBL" id="WNM28726.1"/>
    </source>
</evidence>
<dbReference type="RefSeq" id="WP_313545262.1">
    <property type="nucleotide sequence ID" value="NZ_CP134880.1"/>
</dbReference>
<dbReference type="Pfam" id="PF00440">
    <property type="entry name" value="TetR_N"/>
    <property type="match status" value="1"/>
</dbReference>
<dbReference type="Proteomes" id="UP001303408">
    <property type="component" value="Chromosome"/>
</dbReference>
<feature type="domain" description="HTH tetR-type" evidence="3">
    <location>
        <begin position="7"/>
        <end position="67"/>
    </location>
</feature>
<dbReference type="AlphaFoldDB" id="A0AA96JE25"/>
<dbReference type="InterPro" id="IPR009057">
    <property type="entry name" value="Homeodomain-like_sf"/>
</dbReference>
<evidence type="ECO:0000256" key="2">
    <source>
        <dbReference type="PROSITE-ProRule" id="PRU00335"/>
    </source>
</evidence>
<dbReference type="InterPro" id="IPR036271">
    <property type="entry name" value="Tet_transcr_reg_TetR-rel_C_sf"/>
</dbReference>
<dbReference type="SUPFAM" id="SSF46689">
    <property type="entry name" value="Homeodomain-like"/>
    <property type="match status" value="1"/>
</dbReference>
<name>A0AA96JE25_9MICO</name>
<proteinExistence type="predicted"/>
<dbReference type="EMBL" id="CP134880">
    <property type="protein sequence ID" value="WNM28726.1"/>
    <property type="molecule type" value="Genomic_DNA"/>
</dbReference>
<dbReference type="Gene3D" id="1.10.357.10">
    <property type="entry name" value="Tetracycline Repressor, domain 2"/>
    <property type="match status" value="1"/>
</dbReference>
<keyword evidence="1 2" id="KW-0238">DNA-binding</keyword>
<dbReference type="KEGG" id="dcp:RN607_06895"/>
<sequence length="211" mass="22380">MARIPLEERRRLLISATLTVIERDGMAGATARRIVQEAQMPLGALHYAFDNVEALLTAAADEVTAAERLVAEQGLVEATRTEGLAGVLAAGLEGYVDLLVAEPGRELAFLELMLHASRARLGSPPAPGRYAGAYRMVGELLSQAAQAAGRTWGLPLEELSRHTVSVLDGITTTWLADHDTDAAKATARFHARALAATAAPVDHQEGTSDAH</sequence>
<dbReference type="GO" id="GO:0003677">
    <property type="term" value="F:DNA binding"/>
    <property type="evidence" value="ECO:0007669"/>
    <property type="project" value="UniProtKB-UniRule"/>
</dbReference>
<dbReference type="InterPro" id="IPR001647">
    <property type="entry name" value="HTH_TetR"/>
</dbReference>
<dbReference type="PROSITE" id="PS50977">
    <property type="entry name" value="HTH_TETR_2"/>
    <property type="match status" value="1"/>
</dbReference>
<evidence type="ECO:0000256" key="1">
    <source>
        <dbReference type="ARBA" id="ARBA00023125"/>
    </source>
</evidence>
<reference evidence="4" key="1">
    <citation type="submission" date="2023-09" db="EMBL/GenBank/DDBJ databases">
        <title>Demequina sp. a novel bacteria isolated from Capsicum annuum.</title>
        <authorList>
            <person name="Humaira Z."/>
            <person name="Lee J."/>
            <person name="Cho D."/>
        </authorList>
    </citation>
    <scope>NUCLEOTIDE SEQUENCE</scope>
    <source>
        <strain evidence="4">PMTSA13</strain>
    </source>
</reference>
<evidence type="ECO:0000259" key="3">
    <source>
        <dbReference type="PROSITE" id="PS50977"/>
    </source>
</evidence>
<organism evidence="4">
    <name type="scientific">Demequina capsici</name>
    <dbReference type="NCBI Taxonomy" id="3075620"/>
    <lineage>
        <taxon>Bacteria</taxon>
        <taxon>Bacillati</taxon>
        <taxon>Actinomycetota</taxon>
        <taxon>Actinomycetes</taxon>
        <taxon>Micrococcales</taxon>
        <taxon>Demequinaceae</taxon>
        <taxon>Demequina</taxon>
    </lineage>
</organism>
<feature type="DNA-binding region" description="H-T-H motif" evidence="2">
    <location>
        <begin position="30"/>
        <end position="49"/>
    </location>
</feature>
<accession>A0AA96JE25</accession>